<feature type="transmembrane region" description="Helical" evidence="1">
    <location>
        <begin position="9"/>
        <end position="30"/>
    </location>
</feature>
<gene>
    <name evidence="2" type="ORF">Agabi119p4_6919</name>
</gene>
<name>A0A8H7KFM9_AGABI</name>
<keyword evidence="1" id="KW-0812">Transmembrane</keyword>
<sequence>MLVRLRARLILENVLSLGLCLLIGLSSYLANVEVGARWLWQNQNAYIVATLYWVLMNTTLIFICFCFYHLVSGRQTHNVSSFPMPDKRMILHPYQCTNETGDLVSVASADWNLIIIAHGLAIVGHNRCSSGGWAIVAPSPICTANIKARRGDTGNLVDKSLFLDFWWSTRQIRRWYGSWFSRPGKAITWEIHAGSSPLAGTFNSSHGVDSRDIFFRPGAQDKQPVVEWADNTRRTTTSDINEVGQELVGIFAYLRPKLVCFY</sequence>
<feature type="transmembrane region" description="Helical" evidence="1">
    <location>
        <begin position="50"/>
        <end position="71"/>
    </location>
</feature>
<dbReference type="AlphaFoldDB" id="A0A8H7KFM9"/>
<evidence type="ECO:0000256" key="1">
    <source>
        <dbReference type="SAM" id="Phobius"/>
    </source>
</evidence>
<evidence type="ECO:0000313" key="2">
    <source>
        <dbReference type="EMBL" id="KAF7770945.1"/>
    </source>
</evidence>
<dbReference type="EMBL" id="JABXXO010000009">
    <property type="protein sequence ID" value="KAF7770945.1"/>
    <property type="molecule type" value="Genomic_DNA"/>
</dbReference>
<dbReference type="Proteomes" id="UP000629468">
    <property type="component" value="Unassembled WGS sequence"/>
</dbReference>
<evidence type="ECO:0000313" key="3">
    <source>
        <dbReference type="Proteomes" id="UP000629468"/>
    </source>
</evidence>
<proteinExistence type="predicted"/>
<keyword evidence="1" id="KW-1133">Transmembrane helix</keyword>
<reference evidence="2 3" key="1">
    <citation type="journal article" name="Sci. Rep.">
        <title>Telomere-to-telomere assembled and centromere annotated genomes of the two main subspecies of the button mushroom Agaricus bisporus reveal especially polymorphic chromosome ends.</title>
        <authorList>
            <person name="Sonnenberg A.S.M."/>
            <person name="Sedaghat-Telgerd N."/>
            <person name="Lavrijssen B."/>
            <person name="Ohm R.A."/>
            <person name="Hendrickx P.M."/>
            <person name="Scholtmeijer K."/>
            <person name="Baars J.J.P."/>
            <person name="van Peer A."/>
        </authorList>
    </citation>
    <scope>NUCLEOTIDE SEQUENCE [LARGE SCALE GENOMIC DNA]</scope>
    <source>
        <strain evidence="2 3">H119_p4</strain>
    </source>
</reference>
<keyword evidence="1" id="KW-0472">Membrane</keyword>
<comment type="caution">
    <text evidence="2">The sequence shown here is derived from an EMBL/GenBank/DDBJ whole genome shotgun (WGS) entry which is preliminary data.</text>
</comment>
<organism evidence="2 3">
    <name type="scientific">Agaricus bisporus var. burnettii</name>
    <dbReference type="NCBI Taxonomy" id="192524"/>
    <lineage>
        <taxon>Eukaryota</taxon>
        <taxon>Fungi</taxon>
        <taxon>Dikarya</taxon>
        <taxon>Basidiomycota</taxon>
        <taxon>Agaricomycotina</taxon>
        <taxon>Agaricomycetes</taxon>
        <taxon>Agaricomycetidae</taxon>
        <taxon>Agaricales</taxon>
        <taxon>Agaricineae</taxon>
        <taxon>Agaricaceae</taxon>
        <taxon>Agaricus</taxon>
    </lineage>
</organism>
<accession>A0A8H7KFM9</accession>
<protein>
    <submittedName>
        <fullName evidence="2">Uncharacterized protein</fullName>
    </submittedName>
</protein>